<feature type="compositionally biased region" description="Acidic residues" evidence="1">
    <location>
        <begin position="830"/>
        <end position="839"/>
    </location>
</feature>
<feature type="compositionally biased region" description="Basic and acidic residues" evidence="1">
    <location>
        <begin position="608"/>
        <end position="629"/>
    </location>
</feature>
<dbReference type="InterPro" id="IPR046338">
    <property type="entry name" value="GAIN_dom_sf"/>
</dbReference>
<reference evidence="4" key="1">
    <citation type="submission" date="2016-11" db="UniProtKB">
        <authorList>
            <consortium name="WormBaseParasite"/>
        </authorList>
    </citation>
    <scope>IDENTIFICATION</scope>
</reference>
<dbReference type="PANTHER" id="PTHR12011">
    <property type="entry name" value="ADHESION G-PROTEIN COUPLED RECEPTOR"/>
    <property type="match status" value="1"/>
</dbReference>
<keyword evidence="2" id="KW-0812">Transmembrane</keyword>
<feature type="compositionally biased region" description="Basic and acidic residues" evidence="1">
    <location>
        <begin position="1035"/>
        <end position="1047"/>
    </location>
</feature>
<feature type="region of interest" description="Disordered" evidence="1">
    <location>
        <begin position="701"/>
        <end position="731"/>
    </location>
</feature>
<evidence type="ECO:0000313" key="4">
    <source>
        <dbReference type="WBParaSite" id="L893_g22858.t1"/>
    </source>
</evidence>
<evidence type="ECO:0000256" key="2">
    <source>
        <dbReference type="SAM" id="Phobius"/>
    </source>
</evidence>
<feature type="transmembrane region" description="Helical" evidence="2">
    <location>
        <begin position="400"/>
        <end position="421"/>
    </location>
</feature>
<organism evidence="3 4">
    <name type="scientific">Steinernema glaseri</name>
    <dbReference type="NCBI Taxonomy" id="37863"/>
    <lineage>
        <taxon>Eukaryota</taxon>
        <taxon>Metazoa</taxon>
        <taxon>Ecdysozoa</taxon>
        <taxon>Nematoda</taxon>
        <taxon>Chromadorea</taxon>
        <taxon>Rhabditida</taxon>
        <taxon>Tylenchina</taxon>
        <taxon>Panagrolaimomorpha</taxon>
        <taxon>Strongyloidoidea</taxon>
        <taxon>Steinernematidae</taxon>
        <taxon>Steinernema</taxon>
    </lineage>
</organism>
<feature type="transmembrane region" description="Helical" evidence="2">
    <location>
        <begin position="428"/>
        <end position="452"/>
    </location>
</feature>
<evidence type="ECO:0000313" key="3">
    <source>
        <dbReference type="Proteomes" id="UP000095287"/>
    </source>
</evidence>
<feature type="compositionally biased region" description="Acidic residues" evidence="1">
    <location>
        <begin position="702"/>
        <end position="714"/>
    </location>
</feature>
<dbReference type="Gene3D" id="2.60.220.50">
    <property type="match status" value="1"/>
</dbReference>
<dbReference type="WBParaSite" id="L893_g22858.t1">
    <property type="protein sequence ID" value="L893_g22858.t1"/>
    <property type="gene ID" value="L893_g22858"/>
</dbReference>
<feature type="compositionally biased region" description="Polar residues" evidence="1">
    <location>
        <begin position="925"/>
        <end position="942"/>
    </location>
</feature>
<dbReference type="Gene3D" id="1.20.1070.10">
    <property type="entry name" value="Rhodopsin 7-helix transmembrane proteins"/>
    <property type="match status" value="1"/>
</dbReference>
<feature type="compositionally biased region" description="Low complexity" evidence="1">
    <location>
        <begin position="1074"/>
        <end position="1083"/>
    </location>
</feature>
<accession>A0A1I7Z4W8</accession>
<name>A0A1I7Z4W8_9BILA</name>
<protein>
    <submittedName>
        <fullName evidence="4">G_PROTEIN_RECEP_F2_4 domain-containing protein</fullName>
    </submittedName>
</protein>
<keyword evidence="3" id="KW-1185">Reference proteome</keyword>
<feature type="compositionally biased region" description="Basic and acidic residues" evidence="1">
    <location>
        <begin position="878"/>
        <end position="893"/>
    </location>
</feature>
<dbReference type="GO" id="GO:0005886">
    <property type="term" value="C:plasma membrane"/>
    <property type="evidence" value="ECO:0007669"/>
    <property type="project" value="TreeGrafter"/>
</dbReference>
<feature type="compositionally biased region" description="Polar residues" evidence="1">
    <location>
        <begin position="964"/>
        <end position="987"/>
    </location>
</feature>
<feature type="transmembrane region" description="Helical" evidence="2">
    <location>
        <begin position="472"/>
        <end position="500"/>
    </location>
</feature>
<feature type="region of interest" description="Disordered" evidence="1">
    <location>
        <begin position="608"/>
        <end position="666"/>
    </location>
</feature>
<keyword evidence="2" id="KW-1133">Transmembrane helix</keyword>
<dbReference type="AlphaFoldDB" id="A0A1I7Z4W8"/>
<feature type="compositionally biased region" description="Pro residues" evidence="1">
    <location>
        <begin position="1064"/>
        <end position="1073"/>
    </location>
</feature>
<sequence>MIASVEHGHPIIVKIQTSAPDVLNGTLNYTKMGSKLTPDDVTCVSLIVEKVAMLPNISPHVATLLLQNVDYMQGASLETFAVSNQPGRGDGTTQRMLNAVHNMVKNLADANFDYMSGEQLGLRAIDSDKYDTDLSLGHDGKGFDSEPKDTSVASITIPKEALDGGGRAYVSYWKTNKLFIPKRITYARSTEQSGQYITSLTHADKCSQTLTPTGKDPVLTGTLIDKSSDKFLTSPKQLQAIITYDKEKALHPLHGEYKVTWWNTDFFQWSREDQCEMVRNTGKVVAHCYHLTDFTLVENDPLVCSVPLQVIAYILNILSIVCLIMFITIRVARFVRRANSASSSTSELLLNRFLHKSDANDPILEDLMYTAFLLIFYVFFTCFKDQRSAHNACEAMGGIAYFLFLCIPFQIFVFAVGDVALRVNFQKVGAYASPATALGVSVALSFAITVGLGAGSDFFQRNDEFCWIRPTYVVPGIILPLVFIFSTGLMATASVVWVIFDKRNKNSDLNAWQTKKERLLRIVRIVQMQLHLGLPWIFQFASLAFPYCTAWHYLFSFTNDSQGIIHLLIFFLFDRIESYRRDHEANRPEMDQKDAMEQERTDRDLLDSYYHNEPEQKESNKAREERETTYDEIEEIQYYSTPAATSTPVSAKQRTESAQYEEPPGETYSQILARIEKEDLQRHVRFIELKTSDFSVESALWEGEDEEAQEENEPEQEKNSTTESSQSNRGEDNEVFNLFQQYGTAALMSYIDIDIRSLVSYSLDLLTAFVADKISNVSQTDYHEGVETVDADVESNDSVPAPDTEEPQPLETDLVAFPHIGEHTAHVEPTADEEADADIESNGSAATDELSEPREAQKFPDTEEPKSRTAQDPCPPTTEEHHVSYLLRDPAKDEEADIESIDSISETPVPEPTAPESPSAEPDNGVSSKFLSFMSTGNSSPVDTVRDHDPVSDGETDAVVKSVASDTTPAITLSEPEQTSPTTSEHQVFSLKAHEDEEEQLHWLTGPPQIRPVCSTEAKILPEDSTETVTLTQTKGDDEPVIKHTEKEDTEEPEEAPQNRAPSYVPPPPPTSTLPPSITTEPPAYDDDGNVIRVWKDHNLKRQHNVDES</sequence>
<keyword evidence="2" id="KW-0472">Membrane</keyword>
<feature type="region of interest" description="Disordered" evidence="1">
    <location>
        <begin position="828"/>
        <end position="1089"/>
    </location>
</feature>
<feature type="region of interest" description="Disordered" evidence="1">
    <location>
        <begin position="790"/>
        <end position="809"/>
    </location>
</feature>
<dbReference type="Proteomes" id="UP000095287">
    <property type="component" value="Unplaced"/>
</dbReference>
<proteinExistence type="predicted"/>
<dbReference type="PANTHER" id="PTHR12011:SF465">
    <property type="entry name" value="GPS DOMAIN-CONTAINING PROTEIN"/>
    <property type="match status" value="1"/>
</dbReference>
<evidence type="ECO:0000256" key="1">
    <source>
        <dbReference type="SAM" id="MobiDB-lite"/>
    </source>
</evidence>
<feature type="transmembrane region" description="Helical" evidence="2">
    <location>
        <begin position="363"/>
        <end position="380"/>
    </location>
</feature>
<feature type="transmembrane region" description="Helical" evidence="2">
    <location>
        <begin position="310"/>
        <end position="329"/>
    </location>
</feature>
<feature type="compositionally biased region" description="Basic and acidic residues" evidence="1">
    <location>
        <begin position="851"/>
        <end position="869"/>
    </location>
</feature>
<feature type="compositionally biased region" description="Polar residues" evidence="1">
    <location>
        <begin position="638"/>
        <end position="658"/>
    </location>
</feature>